<keyword evidence="2" id="KW-1185">Reference proteome</keyword>
<proteinExistence type="predicted"/>
<comment type="caution">
    <text evidence="1">The sequence shown here is derived from an EMBL/GenBank/DDBJ whole genome shotgun (WGS) entry which is preliminary data.</text>
</comment>
<accession>A0A6G0ZA25</accession>
<dbReference type="Proteomes" id="UP000478052">
    <property type="component" value="Unassembled WGS sequence"/>
</dbReference>
<dbReference type="EMBL" id="VUJU01000949">
    <property type="protein sequence ID" value="KAF0767520.1"/>
    <property type="molecule type" value="Genomic_DNA"/>
</dbReference>
<reference evidence="1 2" key="1">
    <citation type="submission" date="2019-08" db="EMBL/GenBank/DDBJ databases">
        <title>Whole genome of Aphis craccivora.</title>
        <authorList>
            <person name="Voronova N.V."/>
            <person name="Shulinski R.S."/>
            <person name="Bandarenka Y.V."/>
            <person name="Zhorov D.G."/>
            <person name="Warner D."/>
        </authorList>
    </citation>
    <scope>NUCLEOTIDE SEQUENCE [LARGE SCALE GENOMIC DNA]</scope>
    <source>
        <strain evidence="1">180601</strain>
        <tissue evidence="1">Whole Body</tissue>
    </source>
</reference>
<feature type="non-terminal residue" evidence="1">
    <location>
        <position position="1"/>
    </location>
</feature>
<sequence length="123" mass="13944">TRSFCYYYPRCVKCDEDHLSESCNKSKDSPARCALCSGEHTANYKGCPSYKKIIKKIVTTPPPVHTHDKVKSKAKTYVEATSSNSTNFNFEPISNILSQFVTQLLPHYPTNFTFIDTLKLITI</sequence>
<dbReference type="OrthoDB" id="4184572at2759"/>
<dbReference type="AlphaFoldDB" id="A0A6G0ZA25"/>
<name>A0A6G0ZA25_APHCR</name>
<organism evidence="1 2">
    <name type="scientific">Aphis craccivora</name>
    <name type="common">Cowpea aphid</name>
    <dbReference type="NCBI Taxonomy" id="307492"/>
    <lineage>
        <taxon>Eukaryota</taxon>
        <taxon>Metazoa</taxon>
        <taxon>Ecdysozoa</taxon>
        <taxon>Arthropoda</taxon>
        <taxon>Hexapoda</taxon>
        <taxon>Insecta</taxon>
        <taxon>Pterygota</taxon>
        <taxon>Neoptera</taxon>
        <taxon>Paraneoptera</taxon>
        <taxon>Hemiptera</taxon>
        <taxon>Sternorrhyncha</taxon>
        <taxon>Aphidomorpha</taxon>
        <taxon>Aphidoidea</taxon>
        <taxon>Aphididae</taxon>
        <taxon>Aphidini</taxon>
        <taxon>Aphis</taxon>
        <taxon>Aphis</taxon>
    </lineage>
</organism>
<evidence type="ECO:0000313" key="2">
    <source>
        <dbReference type="Proteomes" id="UP000478052"/>
    </source>
</evidence>
<protein>
    <submittedName>
        <fullName evidence="1">PRE C2HC domain-containing protein</fullName>
    </submittedName>
</protein>
<gene>
    <name evidence="1" type="ORF">FWK35_00003401</name>
</gene>
<evidence type="ECO:0000313" key="1">
    <source>
        <dbReference type="EMBL" id="KAF0767520.1"/>
    </source>
</evidence>